<dbReference type="EMBL" id="BSXS01017289">
    <property type="protein sequence ID" value="GMF08740.1"/>
    <property type="molecule type" value="Genomic_DNA"/>
</dbReference>
<keyword evidence="2" id="KW-1185">Reference proteome</keyword>
<proteinExistence type="predicted"/>
<dbReference type="Proteomes" id="UP001165064">
    <property type="component" value="Unassembled WGS sequence"/>
</dbReference>
<evidence type="ECO:0000313" key="1">
    <source>
        <dbReference type="EMBL" id="GMF08740.1"/>
    </source>
</evidence>
<reference evidence="1" key="1">
    <citation type="submission" date="2023-04" db="EMBL/GenBank/DDBJ databases">
        <title>Ambrosiozyma monospora NBRC 10751.</title>
        <authorList>
            <person name="Ichikawa N."/>
            <person name="Sato H."/>
            <person name="Tonouchi N."/>
        </authorList>
    </citation>
    <scope>NUCLEOTIDE SEQUENCE</scope>
    <source>
        <strain evidence="1">NBRC 10751</strain>
    </source>
</reference>
<accession>A0ACB5UDB5</accession>
<protein>
    <submittedName>
        <fullName evidence="1">Unnamed protein product</fullName>
    </submittedName>
</protein>
<sequence length="83" mass="8647">MFGVEEDDDVEDNICAGSAENPTDWFDSLVVDADFNVASMGPGVERLTGAGVGVVGRICVKKESLKLCRVGGDEAVSSELIPG</sequence>
<gene>
    <name evidence="1" type="ORF">Amon02_001335200</name>
</gene>
<evidence type="ECO:0000313" key="2">
    <source>
        <dbReference type="Proteomes" id="UP001165064"/>
    </source>
</evidence>
<comment type="caution">
    <text evidence="1">The sequence shown here is derived from an EMBL/GenBank/DDBJ whole genome shotgun (WGS) entry which is preliminary data.</text>
</comment>
<organism evidence="1 2">
    <name type="scientific">Ambrosiozyma monospora</name>
    <name type="common">Yeast</name>
    <name type="synonym">Endomycopsis monosporus</name>
    <dbReference type="NCBI Taxonomy" id="43982"/>
    <lineage>
        <taxon>Eukaryota</taxon>
        <taxon>Fungi</taxon>
        <taxon>Dikarya</taxon>
        <taxon>Ascomycota</taxon>
        <taxon>Saccharomycotina</taxon>
        <taxon>Pichiomycetes</taxon>
        <taxon>Pichiales</taxon>
        <taxon>Pichiaceae</taxon>
        <taxon>Ambrosiozyma</taxon>
    </lineage>
</organism>
<name>A0ACB5UDB5_AMBMO</name>